<protein>
    <submittedName>
        <fullName evidence="5">Putative effector protein</fullName>
    </submittedName>
</protein>
<gene>
    <name evidence="5" type="ORF">CTheo_760</name>
</gene>
<evidence type="ECO:0000313" key="5">
    <source>
        <dbReference type="EMBL" id="KAB5595747.1"/>
    </source>
</evidence>
<evidence type="ECO:0000256" key="1">
    <source>
        <dbReference type="ARBA" id="ARBA00022664"/>
    </source>
</evidence>
<dbReference type="Gene3D" id="4.10.60.10">
    <property type="entry name" value="Zinc finger, CCHC-type"/>
    <property type="match status" value="3"/>
</dbReference>
<feature type="domain" description="CCHC-type" evidence="4">
    <location>
        <begin position="27"/>
        <end position="40"/>
    </location>
</feature>
<keyword evidence="2" id="KW-0862">Zinc</keyword>
<name>A0A5N5QX57_9AGAM</name>
<feature type="domain" description="CCHC-type" evidence="4">
    <location>
        <begin position="49"/>
        <end position="64"/>
    </location>
</feature>
<evidence type="ECO:0000256" key="2">
    <source>
        <dbReference type="PROSITE-ProRule" id="PRU00047"/>
    </source>
</evidence>
<feature type="domain" description="CCHC-type" evidence="4">
    <location>
        <begin position="88"/>
        <end position="103"/>
    </location>
</feature>
<dbReference type="InterPro" id="IPR036875">
    <property type="entry name" value="Znf_CCHC_sf"/>
</dbReference>
<evidence type="ECO:0000313" key="6">
    <source>
        <dbReference type="Proteomes" id="UP000383932"/>
    </source>
</evidence>
<organism evidence="5 6">
    <name type="scientific">Ceratobasidium theobromae</name>
    <dbReference type="NCBI Taxonomy" id="1582974"/>
    <lineage>
        <taxon>Eukaryota</taxon>
        <taxon>Fungi</taxon>
        <taxon>Dikarya</taxon>
        <taxon>Basidiomycota</taxon>
        <taxon>Agaricomycotina</taxon>
        <taxon>Agaricomycetes</taxon>
        <taxon>Cantharellales</taxon>
        <taxon>Ceratobasidiaceae</taxon>
        <taxon>Ceratobasidium</taxon>
    </lineage>
</organism>
<feature type="chain" id="PRO_5024320120" evidence="3">
    <location>
        <begin position="17"/>
        <end position="190"/>
    </location>
</feature>
<dbReference type="SUPFAM" id="SSF57756">
    <property type="entry name" value="Retrovirus zinc finger-like domains"/>
    <property type="match status" value="2"/>
</dbReference>
<accession>A0A5N5QX57</accession>
<dbReference type="GO" id="GO:0003676">
    <property type="term" value="F:nucleic acid binding"/>
    <property type="evidence" value="ECO:0007669"/>
    <property type="project" value="InterPro"/>
</dbReference>
<dbReference type="GO" id="GO:0006397">
    <property type="term" value="P:mRNA processing"/>
    <property type="evidence" value="ECO:0007669"/>
    <property type="project" value="UniProtKB-KW"/>
</dbReference>
<dbReference type="SMART" id="SM00343">
    <property type="entry name" value="ZnF_C2HC"/>
    <property type="match status" value="3"/>
</dbReference>
<evidence type="ECO:0000259" key="4">
    <source>
        <dbReference type="PROSITE" id="PS50158"/>
    </source>
</evidence>
<dbReference type="GO" id="GO:0008270">
    <property type="term" value="F:zinc ion binding"/>
    <property type="evidence" value="ECO:0007669"/>
    <property type="project" value="UniProtKB-KW"/>
</dbReference>
<keyword evidence="2" id="KW-0479">Metal-binding</keyword>
<sequence length="190" mass="19549">MVWHVALNTWLVGHQAAQCPKAGTPTCYNCGVEGHVSRDCTTEAKPKTCYKCNETGHISRDCPQGDSGAGGGWGGGGGGGGGGSNAECYRCGKTGHIARSCPDATSGGYGGGVTLVVGLVTSLVIASKDPSAIIAMELDTSPRIARNLSGEHAIHVALKVISRATALLRLLKLTASGEMLFSFQRSIFLS</sequence>
<keyword evidence="1" id="KW-0507">mRNA processing</keyword>
<comment type="caution">
    <text evidence="5">The sequence shown here is derived from an EMBL/GenBank/DDBJ whole genome shotgun (WGS) entry which is preliminary data.</text>
</comment>
<dbReference type="PROSITE" id="PS50158">
    <property type="entry name" value="ZF_CCHC"/>
    <property type="match status" value="3"/>
</dbReference>
<dbReference type="AlphaFoldDB" id="A0A5N5QX57"/>
<reference evidence="5 6" key="1">
    <citation type="journal article" date="2019" name="Fungal Biol. Biotechnol.">
        <title>Draft genome sequence of fastidious pathogen Ceratobasidium theobromae, which causes vascular-streak dieback in Theobroma cacao.</title>
        <authorList>
            <person name="Ali S.S."/>
            <person name="Asman A."/>
            <person name="Shao J."/>
            <person name="Firmansyah A.P."/>
            <person name="Susilo A.W."/>
            <person name="Rosmana A."/>
            <person name="McMahon P."/>
            <person name="Junaid M."/>
            <person name="Guest D."/>
            <person name="Kheng T.Y."/>
            <person name="Meinhardt L.W."/>
            <person name="Bailey B.A."/>
        </authorList>
    </citation>
    <scope>NUCLEOTIDE SEQUENCE [LARGE SCALE GENOMIC DNA]</scope>
    <source>
        <strain evidence="5 6">CT2</strain>
    </source>
</reference>
<dbReference type="Pfam" id="PF00098">
    <property type="entry name" value="zf-CCHC"/>
    <property type="match status" value="3"/>
</dbReference>
<evidence type="ECO:0000256" key="3">
    <source>
        <dbReference type="SAM" id="SignalP"/>
    </source>
</evidence>
<dbReference type="InterPro" id="IPR001878">
    <property type="entry name" value="Znf_CCHC"/>
</dbReference>
<dbReference type="PANTHER" id="PTHR23002">
    <property type="entry name" value="ZINC FINGER CCHC DOMAIN CONTAINING PROTEIN"/>
    <property type="match status" value="1"/>
</dbReference>
<dbReference type="InterPro" id="IPR051714">
    <property type="entry name" value="Znf_CCHC_NABP"/>
</dbReference>
<dbReference type="Proteomes" id="UP000383932">
    <property type="component" value="Unassembled WGS sequence"/>
</dbReference>
<keyword evidence="3" id="KW-0732">Signal</keyword>
<dbReference type="EMBL" id="SSOP01000006">
    <property type="protein sequence ID" value="KAB5595747.1"/>
    <property type="molecule type" value="Genomic_DNA"/>
</dbReference>
<keyword evidence="2" id="KW-0863">Zinc-finger</keyword>
<dbReference type="OrthoDB" id="2527451at2759"/>
<feature type="signal peptide" evidence="3">
    <location>
        <begin position="1"/>
        <end position="16"/>
    </location>
</feature>
<proteinExistence type="predicted"/>
<keyword evidence="6" id="KW-1185">Reference proteome</keyword>